<dbReference type="RefSeq" id="WP_133605037.1">
    <property type="nucleotide sequence ID" value="NZ_JAUFPJ010000003.1"/>
</dbReference>
<dbReference type="InterPro" id="IPR003660">
    <property type="entry name" value="HAMP_dom"/>
</dbReference>
<evidence type="ECO:0000256" key="3">
    <source>
        <dbReference type="PROSITE-ProRule" id="PRU00284"/>
    </source>
</evidence>
<comment type="caution">
    <text evidence="6">The sequence shown here is derived from an EMBL/GenBank/DDBJ whole genome shotgun (WGS) entry which is preliminary data.</text>
</comment>
<dbReference type="InterPro" id="IPR035965">
    <property type="entry name" value="PAS-like_dom_sf"/>
</dbReference>
<dbReference type="OrthoDB" id="9806477at2"/>
<dbReference type="PANTHER" id="PTHR43531">
    <property type="entry name" value="PROTEIN ICFG"/>
    <property type="match status" value="1"/>
</dbReference>
<dbReference type="CDD" id="cd06225">
    <property type="entry name" value="HAMP"/>
    <property type="match status" value="1"/>
</dbReference>
<dbReference type="SMART" id="SM00304">
    <property type="entry name" value="HAMP"/>
    <property type="match status" value="1"/>
</dbReference>
<dbReference type="InterPro" id="IPR004089">
    <property type="entry name" value="MCPsignal_dom"/>
</dbReference>
<dbReference type="EMBL" id="SNXE01000009">
    <property type="protein sequence ID" value="TDP06425.1"/>
    <property type="molecule type" value="Genomic_DNA"/>
</dbReference>
<dbReference type="InterPro" id="IPR004090">
    <property type="entry name" value="Chemotax_Me-accpt_rcpt"/>
</dbReference>
<dbReference type="InterPro" id="IPR013655">
    <property type="entry name" value="PAS_fold_3"/>
</dbReference>
<dbReference type="PANTHER" id="PTHR43531:SF7">
    <property type="entry name" value="AEROTAXIS RECEPTOR"/>
    <property type="match status" value="1"/>
</dbReference>
<dbReference type="PROSITE" id="PS50885">
    <property type="entry name" value="HAMP"/>
    <property type="match status" value="1"/>
</dbReference>
<dbReference type="Pfam" id="PF08447">
    <property type="entry name" value="PAS_3"/>
    <property type="match status" value="1"/>
</dbReference>
<dbReference type="Pfam" id="PF00672">
    <property type="entry name" value="HAMP"/>
    <property type="match status" value="1"/>
</dbReference>
<dbReference type="PRINTS" id="PR00260">
    <property type="entry name" value="CHEMTRNSDUCR"/>
</dbReference>
<dbReference type="SUPFAM" id="SSF58104">
    <property type="entry name" value="Methyl-accepting chemotaxis protein (MCP) signaling domain"/>
    <property type="match status" value="1"/>
</dbReference>
<comment type="subcellular location">
    <subcellularLocation>
        <location evidence="1">Membrane</location>
    </subcellularLocation>
</comment>
<dbReference type="SMART" id="SM00283">
    <property type="entry name" value="MA"/>
    <property type="match status" value="1"/>
</dbReference>
<dbReference type="Gene3D" id="1.10.287.950">
    <property type="entry name" value="Methyl-accepting chemotaxis protein"/>
    <property type="match status" value="1"/>
</dbReference>
<dbReference type="AlphaFoldDB" id="A0A4R6MW44"/>
<dbReference type="InterPro" id="IPR001610">
    <property type="entry name" value="PAC"/>
</dbReference>
<dbReference type="CDD" id="cd00130">
    <property type="entry name" value="PAS"/>
    <property type="match status" value="1"/>
</dbReference>
<proteinExistence type="inferred from homology"/>
<name>A0A4R6MW44_9BURK</name>
<evidence type="ECO:0000256" key="1">
    <source>
        <dbReference type="ARBA" id="ARBA00004370"/>
    </source>
</evidence>
<feature type="domain" description="HAMP" evidence="5">
    <location>
        <begin position="215"/>
        <end position="267"/>
    </location>
</feature>
<keyword evidence="3" id="KW-0807">Transducer</keyword>
<accession>A0A4R6MW44</accession>
<dbReference type="Pfam" id="PF00015">
    <property type="entry name" value="MCPsignal"/>
    <property type="match status" value="1"/>
</dbReference>
<gene>
    <name evidence="6" type="ORF">DFR39_10998</name>
</gene>
<comment type="similarity">
    <text evidence="2">Belongs to the methyl-accepting chemotaxis (MCP) protein family.</text>
</comment>
<dbReference type="PROSITE" id="PS50111">
    <property type="entry name" value="CHEMOTAXIS_TRANSDUC_2"/>
    <property type="match status" value="1"/>
</dbReference>
<dbReference type="GO" id="GO:0005886">
    <property type="term" value="C:plasma membrane"/>
    <property type="evidence" value="ECO:0007669"/>
    <property type="project" value="TreeGrafter"/>
</dbReference>
<feature type="domain" description="Methyl-accepting transducer" evidence="4">
    <location>
        <begin position="272"/>
        <end position="501"/>
    </location>
</feature>
<dbReference type="NCBIfam" id="TIGR00229">
    <property type="entry name" value="sensory_box"/>
    <property type="match status" value="1"/>
</dbReference>
<dbReference type="SUPFAM" id="SSF55785">
    <property type="entry name" value="PYP-like sensor domain (PAS domain)"/>
    <property type="match status" value="1"/>
</dbReference>
<sequence>MDQHPPSVSQREYRFPAGATLMSTTDVHSHIQYANAAFVEASGYSGEALMGSPHKLVRHPDMPPQAFHDLWATVRAGLPWTGLVKNRRQDGDHYWVRANVAPVVRAGQLRGYISVRTEPSREEVAAAERLYSGLRSGSLRGLKLFRGLVLRPGLPRLREQGRLLSVGTVLRLGVAGLGLGLLGLCALAGVPAGAWPMLLSGVALLLLGADFLAQRHIAAPLALVSRQATAVAAGHFDANVRLDRVDEIGLILRAINQAGLNVRSLVADVGTQVHGLQSVASQLSAANADLGERTQQTSQSLAEAASSLTELTASVSHCAQTAAQGGEAAAHMAQATASVNQLVDQVQGNMQQISRSSEQIGEIIGVIDGIAFQTNILALNAAVEAARAGESGRGFAVVAAEVRRLAQRSQEAAREIKALIQDSAERVQTGADLVQRSRLSMDQLVQEVQQVTGLIGGIRLATGEQAQGIEQMLGRIEALDHMTQQNSAMAEQSSAAASSLRGGVDSLSRAIDVFRGG</sequence>
<evidence type="ECO:0000259" key="5">
    <source>
        <dbReference type="PROSITE" id="PS50885"/>
    </source>
</evidence>
<dbReference type="GO" id="GO:0004888">
    <property type="term" value="F:transmembrane signaling receptor activity"/>
    <property type="evidence" value="ECO:0007669"/>
    <property type="project" value="InterPro"/>
</dbReference>
<reference evidence="6 7" key="1">
    <citation type="submission" date="2019-03" db="EMBL/GenBank/DDBJ databases">
        <title>Genomic Encyclopedia of Type Strains, Phase IV (KMG-IV): sequencing the most valuable type-strain genomes for metagenomic binning, comparative biology and taxonomic classification.</title>
        <authorList>
            <person name="Goeker M."/>
        </authorList>
    </citation>
    <scope>NUCLEOTIDE SEQUENCE [LARGE SCALE GENOMIC DNA]</scope>
    <source>
        <strain evidence="6 7">DSM 25082</strain>
    </source>
</reference>
<evidence type="ECO:0000313" key="6">
    <source>
        <dbReference type="EMBL" id="TDP06425.1"/>
    </source>
</evidence>
<dbReference type="Proteomes" id="UP000295357">
    <property type="component" value="Unassembled WGS sequence"/>
</dbReference>
<dbReference type="CDD" id="cd11386">
    <property type="entry name" value="MCP_signal"/>
    <property type="match status" value="1"/>
</dbReference>
<dbReference type="Gene3D" id="3.30.450.20">
    <property type="entry name" value="PAS domain"/>
    <property type="match status" value="1"/>
</dbReference>
<dbReference type="SMART" id="SM00086">
    <property type="entry name" value="PAC"/>
    <property type="match status" value="1"/>
</dbReference>
<evidence type="ECO:0000256" key="2">
    <source>
        <dbReference type="ARBA" id="ARBA00029447"/>
    </source>
</evidence>
<evidence type="ECO:0000259" key="4">
    <source>
        <dbReference type="PROSITE" id="PS50111"/>
    </source>
</evidence>
<organism evidence="6 7">
    <name type="scientific">Roseateles asaccharophilus</name>
    <dbReference type="NCBI Taxonomy" id="582607"/>
    <lineage>
        <taxon>Bacteria</taxon>
        <taxon>Pseudomonadati</taxon>
        <taxon>Pseudomonadota</taxon>
        <taxon>Betaproteobacteria</taxon>
        <taxon>Burkholderiales</taxon>
        <taxon>Sphaerotilaceae</taxon>
        <taxon>Roseateles</taxon>
    </lineage>
</organism>
<dbReference type="GO" id="GO:0006935">
    <property type="term" value="P:chemotaxis"/>
    <property type="evidence" value="ECO:0007669"/>
    <property type="project" value="InterPro"/>
</dbReference>
<evidence type="ECO:0000313" key="7">
    <source>
        <dbReference type="Proteomes" id="UP000295357"/>
    </source>
</evidence>
<dbReference type="InterPro" id="IPR000014">
    <property type="entry name" value="PAS"/>
</dbReference>
<protein>
    <submittedName>
        <fullName evidence="6">Methyl-accepting chemotaxis sensory transducer with Pas/Pac sensor</fullName>
    </submittedName>
</protein>
<dbReference type="FunFam" id="1.10.287.950:FF:000001">
    <property type="entry name" value="Methyl-accepting chemotaxis sensory transducer"/>
    <property type="match status" value="1"/>
</dbReference>
<dbReference type="GO" id="GO:0007165">
    <property type="term" value="P:signal transduction"/>
    <property type="evidence" value="ECO:0007669"/>
    <property type="project" value="UniProtKB-KW"/>
</dbReference>
<keyword evidence="7" id="KW-1185">Reference proteome</keyword>
<dbReference type="InterPro" id="IPR051310">
    <property type="entry name" value="MCP_chemotaxis"/>
</dbReference>